<name>A0A0C9Y4X7_9AGAM</name>
<reference evidence="3" key="2">
    <citation type="submission" date="2015-01" db="EMBL/GenBank/DDBJ databases">
        <title>Evolutionary Origins and Diversification of the Mycorrhizal Mutualists.</title>
        <authorList>
            <consortium name="DOE Joint Genome Institute"/>
            <consortium name="Mycorrhizal Genomics Consortium"/>
            <person name="Kohler A."/>
            <person name="Kuo A."/>
            <person name="Nagy L.G."/>
            <person name="Floudas D."/>
            <person name="Copeland A."/>
            <person name="Barry K.W."/>
            <person name="Cichocki N."/>
            <person name="Veneault-Fourrey C."/>
            <person name="LaButti K."/>
            <person name="Lindquist E.A."/>
            <person name="Lipzen A."/>
            <person name="Lundell T."/>
            <person name="Morin E."/>
            <person name="Murat C."/>
            <person name="Riley R."/>
            <person name="Ohm R."/>
            <person name="Sun H."/>
            <person name="Tunlid A."/>
            <person name="Henrissat B."/>
            <person name="Grigoriev I.V."/>
            <person name="Hibbett D.S."/>
            <person name="Martin F."/>
        </authorList>
    </citation>
    <scope>NUCLEOTIDE SEQUENCE [LARGE SCALE GENOMIC DNA]</scope>
    <source>
        <strain evidence="3">441</strain>
    </source>
</reference>
<evidence type="ECO:0000313" key="3">
    <source>
        <dbReference type="Proteomes" id="UP000054018"/>
    </source>
</evidence>
<reference evidence="2 3" key="1">
    <citation type="submission" date="2014-04" db="EMBL/GenBank/DDBJ databases">
        <authorList>
            <consortium name="DOE Joint Genome Institute"/>
            <person name="Kuo A."/>
            <person name="Kohler A."/>
            <person name="Costa M.D."/>
            <person name="Nagy L.G."/>
            <person name="Floudas D."/>
            <person name="Copeland A."/>
            <person name="Barry K.W."/>
            <person name="Cichocki N."/>
            <person name="Veneault-Fourrey C."/>
            <person name="LaButti K."/>
            <person name="Lindquist E.A."/>
            <person name="Lipzen A."/>
            <person name="Lundell T."/>
            <person name="Morin E."/>
            <person name="Murat C."/>
            <person name="Sun H."/>
            <person name="Tunlid A."/>
            <person name="Henrissat B."/>
            <person name="Grigoriev I.V."/>
            <person name="Hibbett D.S."/>
            <person name="Martin F."/>
            <person name="Nordberg H.P."/>
            <person name="Cantor M.N."/>
            <person name="Hua S.X."/>
        </authorList>
    </citation>
    <scope>NUCLEOTIDE SEQUENCE [LARGE SCALE GENOMIC DNA]</scope>
    <source>
        <strain evidence="2 3">441</strain>
    </source>
</reference>
<evidence type="ECO:0000313" key="2">
    <source>
        <dbReference type="EMBL" id="KIK19765.1"/>
    </source>
</evidence>
<gene>
    <name evidence="2" type="ORF">PISMIDRAFT_682786</name>
</gene>
<dbReference type="Proteomes" id="UP000054018">
    <property type="component" value="Unassembled WGS sequence"/>
</dbReference>
<feature type="non-terminal residue" evidence="2">
    <location>
        <position position="61"/>
    </location>
</feature>
<evidence type="ECO:0000256" key="1">
    <source>
        <dbReference type="SAM" id="MobiDB-lite"/>
    </source>
</evidence>
<accession>A0A0C9Y4X7</accession>
<dbReference type="EMBL" id="KN833778">
    <property type="protein sequence ID" value="KIK19765.1"/>
    <property type="molecule type" value="Genomic_DNA"/>
</dbReference>
<feature type="region of interest" description="Disordered" evidence="1">
    <location>
        <begin position="1"/>
        <end position="24"/>
    </location>
</feature>
<sequence>MTTSKITSMKARIRSRAGGGKTIGASHLTQLREAHRQLGIAKTERAVVSSASGSSVGKTAS</sequence>
<keyword evidence="3" id="KW-1185">Reference proteome</keyword>
<dbReference type="HOGENOM" id="CLU_2910429_0_0_1"/>
<protein>
    <submittedName>
        <fullName evidence="2">Uncharacterized protein</fullName>
    </submittedName>
</protein>
<organism evidence="2 3">
    <name type="scientific">Pisolithus microcarpus 441</name>
    <dbReference type="NCBI Taxonomy" id="765257"/>
    <lineage>
        <taxon>Eukaryota</taxon>
        <taxon>Fungi</taxon>
        <taxon>Dikarya</taxon>
        <taxon>Basidiomycota</taxon>
        <taxon>Agaricomycotina</taxon>
        <taxon>Agaricomycetes</taxon>
        <taxon>Agaricomycetidae</taxon>
        <taxon>Boletales</taxon>
        <taxon>Sclerodermatineae</taxon>
        <taxon>Pisolithaceae</taxon>
        <taxon>Pisolithus</taxon>
    </lineage>
</organism>
<proteinExistence type="predicted"/>
<dbReference type="AlphaFoldDB" id="A0A0C9Y4X7"/>